<feature type="non-terminal residue" evidence="1">
    <location>
        <position position="214"/>
    </location>
</feature>
<protein>
    <submittedName>
        <fullName evidence="1">(rape) hypothetical protein</fullName>
    </submittedName>
</protein>
<dbReference type="AlphaFoldDB" id="A0A816K6W3"/>
<dbReference type="EMBL" id="HG994366">
    <property type="protein sequence ID" value="CAF1912165.1"/>
    <property type="molecule type" value="Genomic_DNA"/>
</dbReference>
<name>A0A816K6W3_BRANA</name>
<accession>A0A816K6W3</accession>
<evidence type="ECO:0000313" key="1">
    <source>
        <dbReference type="EMBL" id="CAF1912165.1"/>
    </source>
</evidence>
<gene>
    <name evidence="1" type="ORF">DARMORV10_C02P33320.1</name>
</gene>
<reference evidence="1" key="1">
    <citation type="submission" date="2021-01" db="EMBL/GenBank/DDBJ databases">
        <authorList>
            <consortium name="Genoscope - CEA"/>
            <person name="William W."/>
        </authorList>
    </citation>
    <scope>NUCLEOTIDE SEQUENCE</scope>
</reference>
<organism evidence="1">
    <name type="scientific">Brassica napus</name>
    <name type="common">Rape</name>
    <dbReference type="NCBI Taxonomy" id="3708"/>
    <lineage>
        <taxon>Eukaryota</taxon>
        <taxon>Viridiplantae</taxon>
        <taxon>Streptophyta</taxon>
        <taxon>Embryophyta</taxon>
        <taxon>Tracheophyta</taxon>
        <taxon>Spermatophyta</taxon>
        <taxon>Magnoliopsida</taxon>
        <taxon>eudicotyledons</taxon>
        <taxon>Gunneridae</taxon>
        <taxon>Pentapetalae</taxon>
        <taxon>rosids</taxon>
        <taxon>malvids</taxon>
        <taxon>Brassicales</taxon>
        <taxon>Brassicaceae</taxon>
        <taxon>Brassiceae</taxon>
        <taxon>Brassica</taxon>
    </lineage>
</organism>
<dbReference type="Proteomes" id="UP001295469">
    <property type="component" value="Chromosome C02"/>
</dbReference>
<sequence>MAVMLAQVIRRTCGKRFTDKAYKKISLLLDPSCLDLCLIHVGEVTVVGAKGNLGRFINNCRLTEKYATLLLLLVCFDKSILMKACHTYGCESDCSVILNFGGDVFSLWSCKSGIATAFFSESNASLARQLAELLQEANQEVPDWLTRYASRASFGGGKKRSGGQTGGNVELSSHASQVVPLGFLVDSQAQELVQNSHSSFLHEICGRQTDHVCA</sequence>
<proteinExistence type="predicted"/>